<dbReference type="Gene3D" id="1.10.238.160">
    <property type="match status" value="1"/>
</dbReference>
<evidence type="ECO:0000313" key="1">
    <source>
        <dbReference type="EMBL" id="MCO5400744.1"/>
    </source>
</evidence>
<keyword evidence="2" id="KW-1185">Reference proteome</keyword>
<evidence type="ECO:0000313" key="2">
    <source>
        <dbReference type="Proteomes" id="UP001162811"/>
    </source>
</evidence>
<sequence>MTQSSHLAASVASLPVAHHAAITTNAAPYQRVMRMKDVSAYVALGKSTLYAMISEGVFPPPDVQLGPNAKGWLVESLEAWLTSRRIAH</sequence>
<comment type="caution">
    <text evidence="1">The sequence shown here is derived from an EMBL/GenBank/DDBJ whole genome shotgun (WGS) entry which is preliminary data.</text>
</comment>
<proteinExistence type="predicted"/>
<reference evidence="1" key="1">
    <citation type="submission" date="2022-06" db="EMBL/GenBank/DDBJ databases">
        <authorList>
            <person name="Lu C.-H."/>
        </authorList>
    </citation>
    <scope>NUCLEOTIDE SEQUENCE</scope>
    <source>
        <strain evidence="1">21MJYT02-11</strain>
    </source>
</reference>
<dbReference type="EMBL" id="JAMXHT010000008">
    <property type="protein sequence ID" value="MCO5400744.1"/>
    <property type="molecule type" value="Genomic_DNA"/>
</dbReference>
<name>A0ABT1AR36_9RALS</name>
<gene>
    <name evidence="1" type="ORF">NG900_21300</name>
</gene>
<dbReference type="RefSeq" id="WP_252683440.1">
    <property type="nucleotide sequence ID" value="NZ_JAMXHT010000008.1"/>
</dbReference>
<organism evidence="1 2">
    <name type="scientific">Ralstonia soli</name>
    <dbReference type="NCBI Taxonomy" id="2953896"/>
    <lineage>
        <taxon>Bacteria</taxon>
        <taxon>Pseudomonadati</taxon>
        <taxon>Pseudomonadota</taxon>
        <taxon>Betaproteobacteria</taxon>
        <taxon>Burkholderiales</taxon>
        <taxon>Burkholderiaceae</taxon>
        <taxon>Ralstonia</taxon>
    </lineage>
</organism>
<dbReference type="Proteomes" id="UP001162811">
    <property type="component" value="Unassembled WGS sequence"/>
</dbReference>
<dbReference type="InterPro" id="IPR010260">
    <property type="entry name" value="AlpA"/>
</dbReference>
<reference evidence="1" key="2">
    <citation type="journal article" date="2023" name="Front. Microbiol.">
        <title>Ralstonia chuxiongensis sp. nov., Ralstonia mojiangensis sp. nov., and Ralstonia soli sp. nov., isolated from tobacco fields, are three novel species in the family Burkholderiaceae.</title>
        <authorList>
            <person name="Lu C.H."/>
            <person name="Zhang Y.Y."/>
            <person name="Jiang N."/>
            <person name="Chen W."/>
            <person name="Shao X."/>
            <person name="Zhao Z.M."/>
            <person name="Lu W.L."/>
            <person name="Hu X."/>
            <person name="Xi Y.X."/>
            <person name="Zou S.Y."/>
            <person name="Wei Q.J."/>
            <person name="Lin Z.L."/>
            <person name="Gong L."/>
            <person name="Gai X.T."/>
            <person name="Zhang L.Q."/>
            <person name="Li J.Y."/>
            <person name="Jin Y."/>
            <person name="Xia Z.Y."/>
        </authorList>
    </citation>
    <scope>NUCLEOTIDE SEQUENCE</scope>
    <source>
        <strain evidence="1">21MJYT02-11</strain>
    </source>
</reference>
<accession>A0ABT1AR36</accession>
<dbReference type="Pfam" id="PF05930">
    <property type="entry name" value="Phage_AlpA"/>
    <property type="match status" value="1"/>
</dbReference>
<protein>
    <submittedName>
        <fullName evidence="1">AlpA family phage regulatory protein</fullName>
    </submittedName>
</protein>